<keyword evidence="1" id="KW-0732">Signal</keyword>
<dbReference type="AlphaFoldDB" id="A0A5M9QWL0"/>
<sequence>MMSAMRKLIATLLCLISYAATISADTLDDKIQELIGTATYSQNKNFIDTIFANKARFYLENGGLNIGAIVYELKNNGLLMLKFPKPMELLVSFESKTSPIALSYTLNGLLSSMGYSYFMVSQASRVQGVSSVAFSLVTEHALDPIILYRELQKRGFSLQNISRKEINQWSYTIQAQSVQIFNAKPLSPNTPLTLREVSGQYWLSIAQTGSLQITANPKWTPRIICYDKNLEITQVIIDKNQRSSLSMRPDSSTAFIMITDAQNPDAIKQIEVRLGT</sequence>
<evidence type="ECO:0008006" key="4">
    <source>
        <dbReference type="Google" id="ProtNLM"/>
    </source>
</evidence>
<feature type="signal peptide" evidence="1">
    <location>
        <begin position="1"/>
        <end position="19"/>
    </location>
</feature>
<proteinExistence type="predicted"/>
<evidence type="ECO:0000313" key="2">
    <source>
        <dbReference type="EMBL" id="KAA8711475.1"/>
    </source>
</evidence>
<dbReference type="EMBL" id="VXKE01000001">
    <property type="protein sequence ID" value="KAA8711475.1"/>
    <property type="molecule type" value="Genomic_DNA"/>
</dbReference>
<evidence type="ECO:0000256" key="1">
    <source>
        <dbReference type="SAM" id="SignalP"/>
    </source>
</evidence>
<reference evidence="2 3" key="1">
    <citation type="submission" date="2019-09" db="EMBL/GenBank/DDBJ databases">
        <title>Draft genome sequence of various Type strains from the CCUG.</title>
        <authorList>
            <person name="Pineiro-Iglesias B."/>
            <person name="Tunovic T."/>
            <person name="Unosson C."/>
            <person name="Inganas E."/>
            <person name="Ohlen M."/>
            <person name="Cardew S."/>
            <person name="Jensie-Markopoulos S."/>
            <person name="Salva-Serra F."/>
            <person name="Jaen-Luchoro D."/>
            <person name="Karlsson R."/>
            <person name="Svensson-Stadler L."/>
            <person name="Chun J."/>
            <person name="Moore E."/>
        </authorList>
    </citation>
    <scope>NUCLEOTIDE SEQUENCE [LARGE SCALE GENOMIC DNA]</scope>
    <source>
        <strain evidence="2 3">CCUG 32756T</strain>
    </source>
</reference>
<name>A0A5M9QWL0_9HELI</name>
<dbReference type="RefSeq" id="WP_150336564.1">
    <property type="nucleotide sequence ID" value="NZ_JAERIX010000056.1"/>
</dbReference>
<protein>
    <recommendedName>
        <fullName evidence="4">Periplasmic protein</fullName>
    </recommendedName>
</protein>
<organism evidence="2 3">
    <name type="scientific">Helicobacter canis</name>
    <dbReference type="NCBI Taxonomy" id="29419"/>
    <lineage>
        <taxon>Bacteria</taxon>
        <taxon>Pseudomonadati</taxon>
        <taxon>Campylobacterota</taxon>
        <taxon>Epsilonproteobacteria</taxon>
        <taxon>Campylobacterales</taxon>
        <taxon>Helicobacteraceae</taxon>
        <taxon>Helicobacter</taxon>
    </lineage>
</organism>
<dbReference type="Proteomes" id="UP000323707">
    <property type="component" value="Unassembled WGS sequence"/>
</dbReference>
<comment type="caution">
    <text evidence="2">The sequence shown here is derived from an EMBL/GenBank/DDBJ whole genome shotgun (WGS) entry which is preliminary data.</text>
</comment>
<evidence type="ECO:0000313" key="3">
    <source>
        <dbReference type="Proteomes" id="UP000323707"/>
    </source>
</evidence>
<feature type="chain" id="PRO_5024357130" description="Periplasmic protein" evidence="1">
    <location>
        <begin position="20"/>
        <end position="276"/>
    </location>
</feature>
<gene>
    <name evidence="2" type="ORF">F4V45_00400</name>
</gene>
<accession>A0A5M9QWL0</accession>